<dbReference type="InterPro" id="IPR052895">
    <property type="entry name" value="HetReg/Transcr_Mod"/>
</dbReference>
<proteinExistence type="predicted"/>
<evidence type="ECO:0000313" key="3">
    <source>
        <dbReference type="Proteomes" id="UP000077248"/>
    </source>
</evidence>
<dbReference type="PANTHER" id="PTHR24148">
    <property type="entry name" value="ANKYRIN REPEAT DOMAIN-CONTAINING PROTEIN 39 HOMOLOG-RELATED"/>
    <property type="match status" value="1"/>
</dbReference>
<dbReference type="VEuPathDB" id="FungiDB:CC77DRAFT_79366"/>
<evidence type="ECO:0000259" key="1">
    <source>
        <dbReference type="Pfam" id="PF06985"/>
    </source>
</evidence>
<feature type="domain" description="Heterokaryon incompatibility" evidence="1">
    <location>
        <begin position="43"/>
        <end position="170"/>
    </location>
</feature>
<gene>
    <name evidence="2" type="ORF">CC77DRAFT_79366</name>
</gene>
<protein>
    <submittedName>
        <fullName evidence="2">HET-domain-containing protein</fullName>
    </submittedName>
</protein>
<dbReference type="RefSeq" id="XP_018386165.1">
    <property type="nucleotide sequence ID" value="XM_018533209.1"/>
</dbReference>
<evidence type="ECO:0000313" key="2">
    <source>
        <dbReference type="EMBL" id="OAG20744.1"/>
    </source>
</evidence>
<dbReference type="EMBL" id="KV441478">
    <property type="protein sequence ID" value="OAG20744.1"/>
    <property type="molecule type" value="Genomic_DNA"/>
</dbReference>
<dbReference type="PANTHER" id="PTHR24148:SF64">
    <property type="entry name" value="HETEROKARYON INCOMPATIBILITY DOMAIN-CONTAINING PROTEIN"/>
    <property type="match status" value="1"/>
</dbReference>
<reference evidence="2 3" key="1">
    <citation type="submission" date="2016-05" db="EMBL/GenBank/DDBJ databases">
        <title>Comparative analysis of secretome profiles of manganese(II)-oxidizing ascomycete fungi.</title>
        <authorList>
            <consortium name="DOE Joint Genome Institute"/>
            <person name="Zeiner C.A."/>
            <person name="Purvine S.O."/>
            <person name="Zink E.M."/>
            <person name="Wu S."/>
            <person name="Pasa-Tolic L."/>
            <person name="Chaput D.L."/>
            <person name="Haridas S."/>
            <person name="Grigoriev I.V."/>
            <person name="Santelli C.M."/>
            <person name="Hansel C.M."/>
        </authorList>
    </citation>
    <scope>NUCLEOTIDE SEQUENCE [LARGE SCALE GENOMIC DNA]</scope>
    <source>
        <strain evidence="2 3">SRC1lrK2f</strain>
    </source>
</reference>
<keyword evidence="3" id="KW-1185">Reference proteome</keyword>
<dbReference type="Proteomes" id="UP000077248">
    <property type="component" value="Unassembled WGS sequence"/>
</dbReference>
<dbReference type="KEGG" id="aalt:CC77DRAFT_79366"/>
<sequence>MSQYTYAPLADSQIRFLRIQRHAATLQLVCDLERVVVPFGDGYTALSYTWGDLTPTRSVLIEGRNHDVPQNLFDFFQAYLVAHPGGSSPNGNLWVDQICINQLDHDERSQQVSMMDKIFRSASKVLVWLGCEPAMVEAARQVRYGDGDTSNAVATLLHHPYFSRVWIVQEVALARKKVIVCGDVQLEWSDLLDAVAKHFDVLDRIPAVVHEKEHYRTLEMCLYKYCWNDCHDPRDKLYGLLGLTAERWRINVNYNKSLLEVYLDAVCAVCEELFDILDPDCFYDGYIESPVNLENYRTTLLALGVAMGFPKNQLMGLGPFIEAIQVVYHSTYLRNISFSFTGLLHSKEREQDCAYDVTHPKANIAVRWGSIIATRRNPFVRDVIPRMGLQTASALSQDDVRGEDDEAGPAWDRWWFEHNGRTQYFICPHTDEVALSRSTEF</sequence>
<organism evidence="2 3">
    <name type="scientific">Alternaria alternata</name>
    <name type="common">Alternaria rot fungus</name>
    <name type="synonym">Torula alternata</name>
    <dbReference type="NCBI Taxonomy" id="5599"/>
    <lineage>
        <taxon>Eukaryota</taxon>
        <taxon>Fungi</taxon>
        <taxon>Dikarya</taxon>
        <taxon>Ascomycota</taxon>
        <taxon>Pezizomycotina</taxon>
        <taxon>Dothideomycetes</taxon>
        <taxon>Pleosporomycetidae</taxon>
        <taxon>Pleosporales</taxon>
        <taxon>Pleosporineae</taxon>
        <taxon>Pleosporaceae</taxon>
        <taxon>Alternaria</taxon>
        <taxon>Alternaria sect. Alternaria</taxon>
        <taxon>Alternaria alternata complex</taxon>
    </lineage>
</organism>
<dbReference type="AlphaFoldDB" id="A0A177DLD5"/>
<dbReference type="Pfam" id="PF06985">
    <property type="entry name" value="HET"/>
    <property type="match status" value="1"/>
</dbReference>
<accession>A0A177DLD5</accession>
<dbReference type="InterPro" id="IPR010730">
    <property type="entry name" value="HET"/>
</dbReference>
<name>A0A177DLD5_ALTAL</name>
<dbReference type="GeneID" id="29118803"/>